<keyword evidence="6" id="KW-1185">Reference proteome</keyword>
<dbReference type="EC" id="2.4.-.-" evidence="5"/>
<proteinExistence type="predicted"/>
<dbReference type="RefSeq" id="WP_222579007.1">
    <property type="nucleotide sequence ID" value="NZ_JAHVHU010000005.1"/>
</dbReference>
<dbReference type="InterPro" id="IPR001296">
    <property type="entry name" value="Glyco_trans_1"/>
</dbReference>
<evidence type="ECO:0000256" key="2">
    <source>
        <dbReference type="ARBA" id="ARBA00022679"/>
    </source>
</evidence>
<organism evidence="5 6">
    <name type="scientific">Membranihabitans marinus</name>
    <dbReference type="NCBI Taxonomy" id="1227546"/>
    <lineage>
        <taxon>Bacteria</taxon>
        <taxon>Pseudomonadati</taxon>
        <taxon>Bacteroidota</taxon>
        <taxon>Saprospiria</taxon>
        <taxon>Saprospirales</taxon>
        <taxon>Saprospiraceae</taxon>
        <taxon>Membranihabitans</taxon>
    </lineage>
</organism>
<name>A0A953HSK5_9BACT</name>
<dbReference type="InterPro" id="IPR028098">
    <property type="entry name" value="Glyco_trans_4-like_N"/>
</dbReference>
<gene>
    <name evidence="5" type="ORF">KUV50_05015</name>
</gene>
<protein>
    <submittedName>
        <fullName evidence="5">Glycosyltransferase</fullName>
        <ecNumber evidence="5">2.4.-.-</ecNumber>
    </submittedName>
</protein>
<reference evidence="5" key="1">
    <citation type="submission" date="2021-06" db="EMBL/GenBank/DDBJ databases">
        <title>44 bacteria genomes isolated from Dapeng, Shenzhen.</title>
        <authorList>
            <person name="Zheng W."/>
            <person name="Yu S."/>
            <person name="Huang Y."/>
        </authorList>
    </citation>
    <scope>NUCLEOTIDE SEQUENCE</scope>
    <source>
        <strain evidence="5">DP5N28-2</strain>
    </source>
</reference>
<keyword evidence="2 5" id="KW-0808">Transferase</keyword>
<feature type="domain" description="Glycosyl transferase family 1" evidence="3">
    <location>
        <begin position="176"/>
        <end position="354"/>
    </location>
</feature>
<dbReference type="SUPFAM" id="SSF53756">
    <property type="entry name" value="UDP-Glycosyltransferase/glycogen phosphorylase"/>
    <property type="match status" value="1"/>
</dbReference>
<dbReference type="Pfam" id="PF13579">
    <property type="entry name" value="Glyco_trans_4_4"/>
    <property type="match status" value="1"/>
</dbReference>
<evidence type="ECO:0000259" key="4">
    <source>
        <dbReference type="Pfam" id="PF13579"/>
    </source>
</evidence>
<sequence length="380" mass="43054">MKPSVSIWTTSQLAYDQRIRRIISTIESIGGTVAVWDRKTAAYPEGKIEPRWNHGPGMYLDYNRRIAGLVNQHKTDLIYAADIDVMPGLMWGLRGGDGTPLLLDLHEWYPEVIELEKKPLKRALWRWVERRSVAFATAHMTVNQSLKRIFEAQYGPSFTVVRNVPELLPSVEVSPEKRLDDKILYYQGALNEGRGLETAVESLRYLPGWRLWLVGDGEVVDQIKRKVEVEAKVKVKGEGEGGGADKEGLEDRVVFFGRKSPVELRELAGQATVGLNLLSGSSKSYYYSLANRYFDYIHAGLPAIHMDFPEYQSLMKENRVGELVTSLSPKVLADAIRKMTGDNMLYNRMIEQCRSARETYNWQEESKALVEVLEGVSVIG</sequence>
<dbReference type="PANTHER" id="PTHR12526">
    <property type="entry name" value="GLYCOSYLTRANSFERASE"/>
    <property type="match status" value="1"/>
</dbReference>
<dbReference type="Gene3D" id="3.40.50.2000">
    <property type="entry name" value="Glycogen Phosphorylase B"/>
    <property type="match status" value="2"/>
</dbReference>
<dbReference type="Pfam" id="PF00534">
    <property type="entry name" value="Glycos_transf_1"/>
    <property type="match status" value="1"/>
</dbReference>
<keyword evidence="1 5" id="KW-0328">Glycosyltransferase</keyword>
<evidence type="ECO:0000313" key="5">
    <source>
        <dbReference type="EMBL" id="MBY5957486.1"/>
    </source>
</evidence>
<dbReference type="PANTHER" id="PTHR12526:SF629">
    <property type="entry name" value="TEICHURONIC ACID BIOSYNTHESIS GLYCOSYLTRANSFERASE TUAH-RELATED"/>
    <property type="match status" value="1"/>
</dbReference>
<dbReference type="EMBL" id="JAHVHU010000005">
    <property type="protein sequence ID" value="MBY5957486.1"/>
    <property type="molecule type" value="Genomic_DNA"/>
</dbReference>
<accession>A0A953HSK5</accession>
<dbReference type="GO" id="GO:0016757">
    <property type="term" value="F:glycosyltransferase activity"/>
    <property type="evidence" value="ECO:0007669"/>
    <property type="project" value="UniProtKB-KW"/>
</dbReference>
<dbReference type="AlphaFoldDB" id="A0A953HSK5"/>
<evidence type="ECO:0000313" key="6">
    <source>
        <dbReference type="Proteomes" id="UP000753961"/>
    </source>
</evidence>
<evidence type="ECO:0000256" key="1">
    <source>
        <dbReference type="ARBA" id="ARBA00022676"/>
    </source>
</evidence>
<dbReference type="Proteomes" id="UP000753961">
    <property type="component" value="Unassembled WGS sequence"/>
</dbReference>
<evidence type="ECO:0000259" key="3">
    <source>
        <dbReference type="Pfam" id="PF00534"/>
    </source>
</evidence>
<feature type="domain" description="Glycosyltransferase subfamily 4-like N-terminal" evidence="4">
    <location>
        <begin position="52"/>
        <end position="157"/>
    </location>
</feature>
<comment type="caution">
    <text evidence="5">The sequence shown here is derived from an EMBL/GenBank/DDBJ whole genome shotgun (WGS) entry which is preliminary data.</text>
</comment>